<organism evidence="3 4">
    <name type="scientific">Methylobacterium symbioticum</name>
    <dbReference type="NCBI Taxonomy" id="2584084"/>
    <lineage>
        <taxon>Bacteria</taxon>
        <taxon>Pseudomonadati</taxon>
        <taxon>Pseudomonadota</taxon>
        <taxon>Alphaproteobacteria</taxon>
        <taxon>Hyphomicrobiales</taxon>
        <taxon>Methylobacteriaceae</taxon>
        <taxon>Methylobacterium</taxon>
    </lineage>
</organism>
<keyword evidence="4" id="KW-1185">Reference proteome</keyword>
<accession>A0A509EFZ8</accession>
<dbReference type="PANTHER" id="PTHR36566">
    <property type="entry name" value="NICKEL INSERTION PROTEIN-RELATED"/>
    <property type="match status" value="1"/>
</dbReference>
<feature type="region of interest" description="Disordered" evidence="2">
    <location>
        <begin position="64"/>
        <end position="98"/>
    </location>
</feature>
<sequence length="426" mass="44890">MHIHLDAIGGMAGDMFAAALLDAFPEHEEGVRASIRLVARAVACELVAHNDGILQGRRFVVEAGPDPSEARRHGHTHPHSHAHEARDHGHPHGAHAHRHWSGIRADLEAAGLDPAVRAHALAIFGHLAEAEARVHGIRVEDVAFHEVGALDSIADIVAAAHLAAATGATSWSVSALPLGSGRVRTQHGVLPVPAPATARLLEGFATLDDGVPGERVTPTGAAILRHLCGPAEQRQTAARILARSGIGFGTKTLPGLSNCVRALVLEDRVAPAAGGHRDLAVIEFEVDDQAAEDLAMGLDRLRAHGDVFDVVQMPVFGKKGRMMTHIRVLARAEAVEAAAEACFRETTTIGLRHRIVSGLALPRASRSVAVGGHAVRVKVVHRPGGATAKAEADDALAAEGHAARAALRREAERLALEAETAREERP</sequence>
<dbReference type="Gene3D" id="3.30.70.1380">
    <property type="entry name" value="Transcriptional regulatory protein pf0864 domain like"/>
    <property type="match status" value="1"/>
</dbReference>
<proteinExistence type="predicted"/>
<feature type="compositionally biased region" description="Basic and acidic residues" evidence="2">
    <location>
        <begin position="81"/>
        <end position="90"/>
    </location>
</feature>
<dbReference type="OrthoDB" id="9765625at2"/>
<reference evidence="3 4" key="1">
    <citation type="submission" date="2019-06" db="EMBL/GenBank/DDBJ databases">
        <authorList>
            <person name="Rodrigo-Torres L."/>
            <person name="Arahal R. D."/>
            <person name="Lucena T."/>
        </authorList>
    </citation>
    <scope>NUCLEOTIDE SEQUENCE [LARGE SCALE GENOMIC DNA]</scope>
    <source>
        <strain evidence="3 4">SB0023/3</strain>
    </source>
</reference>
<dbReference type="Pfam" id="PF01969">
    <property type="entry name" value="Ni_insertion"/>
    <property type="match status" value="1"/>
</dbReference>
<name>A0A509EFZ8_9HYPH</name>
<dbReference type="EMBL" id="CABFPH010000059">
    <property type="protein sequence ID" value="VUD73088.1"/>
    <property type="molecule type" value="Genomic_DNA"/>
</dbReference>
<keyword evidence="1" id="KW-0533">Nickel</keyword>
<evidence type="ECO:0000313" key="3">
    <source>
        <dbReference type="EMBL" id="VUD73088.1"/>
    </source>
</evidence>
<dbReference type="Proteomes" id="UP000410984">
    <property type="component" value="Unassembled WGS sequence"/>
</dbReference>
<dbReference type="PANTHER" id="PTHR36566:SF1">
    <property type="entry name" value="PYRIDINIUM-3,5-BISTHIOCARBOXYLIC ACID MONONUCLEOTIDE NICKEL INSERTION PROTEIN"/>
    <property type="match status" value="1"/>
</dbReference>
<evidence type="ECO:0000256" key="1">
    <source>
        <dbReference type="ARBA" id="ARBA00022596"/>
    </source>
</evidence>
<dbReference type="RefSeq" id="WP_142584359.1">
    <property type="nucleotide sequence ID" value="NZ_CABFPH010000059.1"/>
</dbReference>
<dbReference type="InterPro" id="IPR002822">
    <property type="entry name" value="Ni_insertion"/>
</dbReference>
<evidence type="ECO:0000256" key="2">
    <source>
        <dbReference type="SAM" id="MobiDB-lite"/>
    </source>
</evidence>
<protein>
    <recommendedName>
        <fullName evidence="5">LarC family nickel insertion protein</fullName>
    </recommendedName>
</protein>
<evidence type="ECO:0008006" key="5">
    <source>
        <dbReference type="Google" id="ProtNLM"/>
    </source>
</evidence>
<evidence type="ECO:0000313" key="4">
    <source>
        <dbReference type="Proteomes" id="UP000410984"/>
    </source>
</evidence>
<dbReference type="AlphaFoldDB" id="A0A509EFZ8"/>
<gene>
    <name evidence="3" type="ORF">MET9862_03701</name>
</gene>